<reference evidence="2" key="1">
    <citation type="submission" date="2023-08" db="EMBL/GenBank/DDBJ databases">
        <title>Genomic characterization of piscicolin 126 produced by Carnobacterium maltaromaticum CM22 strain isolated from salmon (Salmo salar).</title>
        <authorList>
            <person name="Gonzalez-Gragera E."/>
            <person name="Garcia-Lopez J.D."/>
            <person name="Teso-Perez C."/>
            <person name="Gimenez-Hernandez I."/>
            <person name="Peralta-Sanchez J.M."/>
            <person name="Valdivia E."/>
            <person name="Montalban-Lopez M."/>
            <person name="Martin-Platero A.M."/>
            <person name="Banos A."/>
            <person name="Martinez-Bueno M."/>
        </authorList>
    </citation>
    <scope>NUCLEOTIDE SEQUENCE</scope>
    <source>
        <strain evidence="2">CM22</strain>
    </source>
</reference>
<dbReference type="EMBL" id="JAVBVO010000003">
    <property type="protein sequence ID" value="MDZ5759525.1"/>
    <property type="molecule type" value="Genomic_DNA"/>
</dbReference>
<dbReference type="RefSeq" id="WP_322809258.1">
    <property type="nucleotide sequence ID" value="NZ_JAVBVO010000003.1"/>
</dbReference>
<keyword evidence="2" id="KW-0489">Methyltransferase</keyword>
<dbReference type="AlphaFoldDB" id="A0AAW9K0X8"/>
<sequence length="219" mass="25905">MENNEDRVKNAYKKIYLYDKIMDLPWWAKLAGNMVWGFHTIEFIEQLLSDIPDNFCGELLDIPAGSSNFTLEKYKKMKNCTISSVDYSSEMLTISKRKFEKENLMHIKLYEESVYALPFKDGHFDYILTMNGFHVFTEKKVAFEELYRVLQKGGIVSGCFYIQDQRYLTDLIIKTCFVPLYLFSPPFYSIEEVRLFLEDKFSEVSIKNQKSMIYFSCKK</sequence>
<evidence type="ECO:0000259" key="1">
    <source>
        <dbReference type="Pfam" id="PF13649"/>
    </source>
</evidence>
<dbReference type="CDD" id="cd02440">
    <property type="entry name" value="AdoMet_MTases"/>
    <property type="match status" value="1"/>
</dbReference>
<name>A0AAW9K0X8_CARML</name>
<comment type="caution">
    <text evidence="2">The sequence shown here is derived from an EMBL/GenBank/DDBJ whole genome shotgun (WGS) entry which is preliminary data.</text>
</comment>
<proteinExistence type="predicted"/>
<dbReference type="InterPro" id="IPR041698">
    <property type="entry name" value="Methyltransf_25"/>
</dbReference>
<dbReference type="Gene3D" id="3.40.50.150">
    <property type="entry name" value="Vaccinia Virus protein VP39"/>
    <property type="match status" value="1"/>
</dbReference>
<evidence type="ECO:0000313" key="2">
    <source>
        <dbReference type="EMBL" id="MDZ5759525.1"/>
    </source>
</evidence>
<organism evidence="2 3">
    <name type="scientific">Carnobacterium maltaromaticum</name>
    <name type="common">Carnobacterium piscicola</name>
    <dbReference type="NCBI Taxonomy" id="2751"/>
    <lineage>
        <taxon>Bacteria</taxon>
        <taxon>Bacillati</taxon>
        <taxon>Bacillota</taxon>
        <taxon>Bacilli</taxon>
        <taxon>Lactobacillales</taxon>
        <taxon>Carnobacteriaceae</taxon>
        <taxon>Carnobacterium</taxon>
    </lineage>
</organism>
<dbReference type="GO" id="GO:0008168">
    <property type="term" value="F:methyltransferase activity"/>
    <property type="evidence" value="ECO:0007669"/>
    <property type="project" value="UniProtKB-KW"/>
</dbReference>
<dbReference type="Pfam" id="PF13649">
    <property type="entry name" value="Methyltransf_25"/>
    <property type="match status" value="1"/>
</dbReference>
<feature type="domain" description="Methyltransferase" evidence="1">
    <location>
        <begin position="60"/>
        <end position="154"/>
    </location>
</feature>
<dbReference type="GO" id="GO:0032259">
    <property type="term" value="P:methylation"/>
    <property type="evidence" value="ECO:0007669"/>
    <property type="project" value="UniProtKB-KW"/>
</dbReference>
<dbReference type="PANTHER" id="PTHR43591">
    <property type="entry name" value="METHYLTRANSFERASE"/>
    <property type="match status" value="1"/>
</dbReference>
<accession>A0AAW9K0X8</accession>
<dbReference type="EC" id="2.1.-.-" evidence="2"/>
<keyword evidence="2" id="KW-0808">Transferase</keyword>
<dbReference type="SUPFAM" id="SSF53335">
    <property type="entry name" value="S-adenosyl-L-methionine-dependent methyltransferases"/>
    <property type="match status" value="1"/>
</dbReference>
<protein>
    <submittedName>
        <fullName evidence="2">Class I SAM-dependent methyltransferase</fullName>
        <ecNumber evidence="2">2.1.-.-</ecNumber>
    </submittedName>
</protein>
<dbReference type="InterPro" id="IPR029063">
    <property type="entry name" value="SAM-dependent_MTases_sf"/>
</dbReference>
<dbReference type="Proteomes" id="UP001290462">
    <property type="component" value="Unassembled WGS sequence"/>
</dbReference>
<gene>
    <name evidence="2" type="ORF">RAK27_12750</name>
</gene>
<evidence type="ECO:0000313" key="3">
    <source>
        <dbReference type="Proteomes" id="UP001290462"/>
    </source>
</evidence>